<feature type="region of interest" description="Disordered" evidence="1">
    <location>
        <begin position="223"/>
        <end position="255"/>
    </location>
</feature>
<organism evidence="2 3">
    <name type="scientific">Collinsella intestinalis DSM 13280</name>
    <dbReference type="NCBI Taxonomy" id="521003"/>
    <lineage>
        <taxon>Bacteria</taxon>
        <taxon>Bacillati</taxon>
        <taxon>Actinomycetota</taxon>
        <taxon>Coriobacteriia</taxon>
        <taxon>Coriobacteriales</taxon>
        <taxon>Coriobacteriaceae</taxon>
        <taxon>Collinsella</taxon>
    </lineage>
</organism>
<dbReference type="InterPro" id="IPR009785">
    <property type="entry name" value="Prophage_Lj928_Orf309"/>
</dbReference>
<comment type="caution">
    <text evidence="2">The sequence shown here is derived from an EMBL/GenBank/DDBJ whole genome shotgun (WGS) entry which is preliminary data.</text>
</comment>
<proteinExistence type="predicted"/>
<dbReference type="RefSeq" id="WP_006722559.1">
    <property type="nucleotide sequence ID" value="NZ_GG692710.1"/>
</dbReference>
<dbReference type="eggNOG" id="ENOG5033B5D">
    <property type="taxonomic scope" value="Bacteria"/>
</dbReference>
<dbReference type="HOGENOM" id="CLU_939122_0_0_11"/>
<accession>C4F8E4</accession>
<reference evidence="2 3" key="1">
    <citation type="submission" date="2009-04" db="EMBL/GenBank/DDBJ databases">
        <authorList>
            <person name="Weinstock G."/>
            <person name="Sodergren E."/>
            <person name="Clifton S."/>
            <person name="Fulton L."/>
            <person name="Fulton B."/>
            <person name="Courtney L."/>
            <person name="Fronick C."/>
            <person name="Harrison M."/>
            <person name="Strong C."/>
            <person name="Farmer C."/>
            <person name="Delahaunty K."/>
            <person name="Markovic C."/>
            <person name="Hall O."/>
            <person name="Minx P."/>
            <person name="Tomlinson C."/>
            <person name="Mitreva M."/>
            <person name="Nelson J."/>
            <person name="Hou S."/>
            <person name="Wollam A."/>
            <person name="Pepin K.H."/>
            <person name="Johnson M."/>
            <person name="Bhonagiri V."/>
            <person name="Nash W.E."/>
            <person name="Warren W."/>
            <person name="Chinwalla A."/>
            <person name="Mardis E.R."/>
            <person name="Wilson R.K."/>
        </authorList>
    </citation>
    <scope>NUCLEOTIDE SEQUENCE [LARGE SCALE GENOMIC DNA]</scope>
    <source>
        <strain evidence="2 3">DSM 13280</strain>
    </source>
</reference>
<dbReference type="Pfam" id="PF07083">
    <property type="entry name" value="DUF1351"/>
    <property type="match status" value="1"/>
</dbReference>
<evidence type="ECO:0008006" key="4">
    <source>
        <dbReference type="Google" id="ProtNLM"/>
    </source>
</evidence>
<protein>
    <recommendedName>
        <fullName evidence="4">DUF1351 domain-containing protein</fullName>
    </recommendedName>
</protein>
<evidence type="ECO:0000256" key="1">
    <source>
        <dbReference type="SAM" id="MobiDB-lite"/>
    </source>
</evidence>
<dbReference type="Proteomes" id="UP000003295">
    <property type="component" value="Unassembled WGS sequence"/>
</dbReference>
<gene>
    <name evidence="2" type="ORF">COLINT_02315</name>
</gene>
<evidence type="ECO:0000313" key="3">
    <source>
        <dbReference type="Proteomes" id="UP000003295"/>
    </source>
</evidence>
<feature type="compositionally biased region" description="Pro residues" evidence="1">
    <location>
        <begin position="227"/>
        <end position="239"/>
    </location>
</feature>
<dbReference type="AlphaFoldDB" id="C4F8E4"/>
<dbReference type="EMBL" id="ABXH02000005">
    <property type="protein sequence ID" value="EEP44816.1"/>
    <property type="molecule type" value="Genomic_DNA"/>
</dbReference>
<sequence>MQAEVIDDERLEVTYVPVPIRANFETLEARVRAMVADYEGATYDLTSEDAIKQAKRDRTYLNGIVREIDERRKAVKREYTKPLSAFEGECKRIIGIAKDASDGIKAQLDAAEDARRKRAYNGLAAYYAQIADLLAPVVPYERIHEDAWLLKSFGEVKAKNALEEKVGKLAADWGTLKAMKPSMPHYETAERELFRTLDLGAAISAAAREDAEDRRIAEMKAAMEQPAPEPEQAPQPVPEQGPGDGPSSTMETLEKEPRYGWTFRLLSATVEEANAVRLFCHENGIGGSLKREGRVS</sequence>
<name>C4F8E4_9ACTN</name>
<dbReference type="STRING" id="521003.COLINT_02315"/>
<evidence type="ECO:0000313" key="2">
    <source>
        <dbReference type="EMBL" id="EEP44816.1"/>
    </source>
</evidence>